<reference evidence="3 4" key="1">
    <citation type="submission" date="2018-07" db="EMBL/GenBank/DDBJ databases">
        <title>Genome sequence of Rhodococcus rhodnii ATCC 35071 from Rhodnius prolixus.</title>
        <authorList>
            <person name="Patel V."/>
            <person name="Vogel K.J."/>
        </authorList>
    </citation>
    <scope>NUCLEOTIDE SEQUENCE [LARGE SCALE GENOMIC DNA]</scope>
    <source>
        <strain evidence="3 4">ATCC 35071</strain>
    </source>
</reference>
<evidence type="ECO:0000313" key="4">
    <source>
        <dbReference type="Proteomes" id="UP000471120"/>
    </source>
</evidence>
<comment type="caution">
    <text evidence="3">The sequence shown here is derived from an EMBL/GenBank/DDBJ whole genome shotgun (WGS) entry which is preliminary data.</text>
</comment>
<evidence type="ECO:0000313" key="3">
    <source>
        <dbReference type="EMBL" id="TXG91580.1"/>
    </source>
</evidence>
<dbReference type="Pfam" id="PF26572">
    <property type="entry name" value="DUF8185"/>
    <property type="match status" value="1"/>
</dbReference>
<organism evidence="3 4">
    <name type="scientific">Rhodococcus rhodnii</name>
    <dbReference type="NCBI Taxonomy" id="38312"/>
    <lineage>
        <taxon>Bacteria</taxon>
        <taxon>Bacillati</taxon>
        <taxon>Actinomycetota</taxon>
        <taxon>Actinomycetes</taxon>
        <taxon>Mycobacteriales</taxon>
        <taxon>Nocardiaceae</taxon>
        <taxon>Rhodococcus</taxon>
    </lineage>
</organism>
<dbReference type="InterPro" id="IPR058498">
    <property type="entry name" value="DUF8185"/>
</dbReference>
<dbReference type="AlphaFoldDB" id="A0A6P2CI74"/>
<evidence type="ECO:0000259" key="2">
    <source>
        <dbReference type="Pfam" id="PF26572"/>
    </source>
</evidence>
<dbReference type="PIRSF" id="PIRSF012637">
    <property type="entry name" value="UCP012637"/>
    <property type="match status" value="1"/>
</dbReference>
<protein>
    <submittedName>
        <fullName evidence="3">Uncharacterized protein</fullName>
    </submittedName>
</protein>
<sequence>MTDGRERILIVPDPSDRRALTAFLTRAVRLDDAAVVRLHRRDDGHVSVWAATGFDALATRTVTGEIEPADLVAGADAVLAGLAVGTGTIDPGFPLDSAWRGALPPATGYEHVDDVPAEVVRDLARDGARLAEQQGRPPASLLDQNVLTVVSDTTTVGVDMRSVFALEAMGFVPTEGDVVRVRASRTWLRLDARYGSVYRRRTGTLELSVSG</sequence>
<dbReference type="InterPro" id="IPR016601">
    <property type="entry name" value="UCP012637"/>
</dbReference>
<accession>A0A6P2CI74</accession>
<dbReference type="EMBL" id="QRCM01000001">
    <property type="protein sequence ID" value="TXG91580.1"/>
    <property type="molecule type" value="Genomic_DNA"/>
</dbReference>
<evidence type="ECO:0000259" key="1">
    <source>
        <dbReference type="Pfam" id="PF26035"/>
    </source>
</evidence>
<feature type="domain" description="DUF8010" evidence="1">
    <location>
        <begin position="6"/>
        <end position="101"/>
    </location>
</feature>
<proteinExistence type="predicted"/>
<dbReference type="InterPro" id="IPR058323">
    <property type="entry name" value="DUF8010"/>
</dbReference>
<name>A0A6P2CI74_9NOCA</name>
<dbReference type="RefSeq" id="WP_010838319.1">
    <property type="nucleotide sequence ID" value="NZ_QRCM01000001.1"/>
</dbReference>
<dbReference type="Pfam" id="PF26035">
    <property type="entry name" value="DUF8010"/>
    <property type="match status" value="1"/>
</dbReference>
<gene>
    <name evidence="3" type="ORF">DW322_16940</name>
</gene>
<dbReference type="Proteomes" id="UP000471120">
    <property type="component" value="Unassembled WGS sequence"/>
</dbReference>
<feature type="domain" description="DUF8185" evidence="2">
    <location>
        <begin position="104"/>
        <end position="203"/>
    </location>
</feature>